<dbReference type="SUPFAM" id="SSF53067">
    <property type="entry name" value="Actin-like ATPase domain"/>
    <property type="match status" value="1"/>
</dbReference>
<name>A0A0G1RYI5_9BACT</name>
<dbReference type="Gene3D" id="3.30.420.40">
    <property type="match status" value="2"/>
</dbReference>
<dbReference type="Gene3D" id="3.30.1490.300">
    <property type="match status" value="1"/>
</dbReference>
<organism evidence="1 2">
    <name type="scientific">Candidatus Magasanikbacteria bacterium GW2011_GWA2_46_17</name>
    <dbReference type="NCBI Taxonomy" id="1619042"/>
    <lineage>
        <taxon>Bacteria</taxon>
        <taxon>Candidatus Magasanikiibacteriota</taxon>
    </lineage>
</organism>
<evidence type="ECO:0000313" key="1">
    <source>
        <dbReference type="EMBL" id="KKU26015.1"/>
    </source>
</evidence>
<dbReference type="CDD" id="cd24049">
    <property type="entry name" value="ASKHA_NBD_PilM"/>
    <property type="match status" value="1"/>
</dbReference>
<reference evidence="1 2" key="1">
    <citation type="journal article" date="2015" name="Nature">
        <title>rRNA introns, odd ribosomes, and small enigmatic genomes across a large radiation of phyla.</title>
        <authorList>
            <person name="Brown C.T."/>
            <person name="Hug L.A."/>
            <person name="Thomas B.C."/>
            <person name="Sharon I."/>
            <person name="Castelle C.J."/>
            <person name="Singh A."/>
            <person name="Wilkins M.J."/>
            <person name="Williams K.H."/>
            <person name="Banfield J.F."/>
        </authorList>
    </citation>
    <scope>NUCLEOTIDE SEQUENCE [LARGE SCALE GENOMIC DNA]</scope>
</reference>
<dbReference type="InterPro" id="IPR050696">
    <property type="entry name" value="FtsA/MreB"/>
</dbReference>
<proteinExistence type="predicted"/>
<dbReference type="InterPro" id="IPR043129">
    <property type="entry name" value="ATPase_NBD"/>
</dbReference>
<dbReference type="InterPro" id="IPR005883">
    <property type="entry name" value="PilM"/>
</dbReference>
<gene>
    <name evidence="1" type="ORF">UX39_C0014G0008</name>
</gene>
<sequence>MFLTNPFSGAFGLDIGDLSIKLVCLRRRTNMRGQCFFNVEQIRTVYLPPGLIVNGELEQPEIVRKKLLYLLGKEGSLKPINIPWTVVGLPESKTFLKLIEVEVGDNELTSVDINYHAKKHLPYELEETYIDWQIVNNATATSPAQVLIGAAPKIIADSYVYLLESVGLSPIALEIEAVSLTRALITVRKDYVGEARALLDLGATRSSVIIFDNNSIQFSMTLRFSGELITTALMQDLHLTHAEAEALKIKNGLAYDSNRPKYLKIVTDEVNELLQEIHGAFSFYSEHFKNANPVTHITMCGGMSNWIKLDSLIAQKLKITARPGNAWKNLFHPTNKEIDHKKGPVLASAIGLALRAAQNPLQSRNV</sequence>
<evidence type="ECO:0000313" key="2">
    <source>
        <dbReference type="Proteomes" id="UP000034175"/>
    </source>
</evidence>
<dbReference type="PIRSF" id="PIRSF019169">
    <property type="entry name" value="PilM"/>
    <property type="match status" value="1"/>
</dbReference>
<dbReference type="EMBL" id="LCMA01000014">
    <property type="protein sequence ID" value="KKU26015.1"/>
    <property type="molecule type" value="Genomic_DNA"/>
</dbReference>
<dbReference type="Proteomes" id="UP000034175">
    <property type="component" value="Unassembled WGS sequence"/>
</dbReference>
<evidence type="ECO:0008006" key="3">
    <source>
        <dbReference type="Google" id="ProtNLM"/>
    </source>
</evidence>
<dbReference type="Pfam" id="PF11104">
    <property type="entry name" value="PilM_2"/>
    <property type="match status" value="1"/>
</dbReference>
<protein>
    <recommendedName>
        <fullName evidence="3">Type IV pilus assembly protein PilM</fullName>
    </recommendedName>
</protein>
<comment type="caution">
    <text evidence="1">The sequence shown here is derived from an EMBL/GenBank/DDBJ whole genome shotgun (WGS) entry which is preliminary data.</text>
</comment>
<dbReference type="PANTHER" id="PTHR32432:SF3">
    <property type="entry name" value="ETHANOLAMINE UTILIZATION PROTEIN EUTJ"/>
    <property type="match status" value="1"/>
</dbReference>
<dbReference type="PANTHER" id="PTHR32432">
    <property type="entry name" value="CELL DIVISION PROTEIN FTSA-RELATED"/>
    <property type="match status" value="1"/>
</dbReference>
<accession>A0A0G1RYI5</accession>
<dbReference type="AlphaFoldDB" id="A0A0G1RYI5"/>